<dbReference type="GO" id="GO:0030677">
    <property type="term" value="C:ribonuclease P complex"/>
    <property type="evidence" value="ECO:0007669"/>
    <property type="project" value="TreeGrafter"/>
</dbReference>
<evidence type="ECO:0000313" key="8">
    <source>
        <dbReference type="Proteomes" id="UP000177202"/>
    </source>
</evidence>
<dbReference type="InterPro" id="IPR000100">
    <property type="entry name" value="RNase_P"/>
</dbReference>
<sequence>MNHFYLTVNSSPTVKVVISVSKKISKKAVIRNIIKRRVRAIVRNLIKSLKPGTYFIVAKPGAEKIKGEELRGELATLLKKV</sequence>
<evidence type="ECO:0000256" key="5">
    <source>
        <dbReference type="ARBA" id="ARBA00022884"/>
    </source>
</evidence>
<dbReference type="InterPro" id="IPR020568">
    <property type="entry name" value="Ribosomal_Su5_D2-typ_SF"/>
</dbReference>
<dbReference type="PANTHER" id="PTHR33992">
    <property type="entry name" value="RIBONUCLEASE P PROTEIN COMPONENT"/>
    <property type="match status" value="1"/>
</dbReference>
<evidence type="ECO:0000256" key="3">
    <source>
        <dbReference type="ARBA" id="ARBA00022759"/>
    </source>
</evidence>
<dbReference type="Proteomes" id="UP000177202">
    <property type="component" value="Unassembled WGS sequence"/>
</dbReference>
<name>A0A1G2UKF3_9BACT</name>
<evidence type="ECO:0000256" key="1">
    <source>
        <dbReference type="ARBA" id="ARBA00022694"/>
    </source>
</evidence>
<evidence type="ECO:0000256" key="4">
    <source>
        <dbReference type="ARBA" id="ARBA00022801"/>
    </source>
</evidence>
<dbReference type="SUPFAM" id="SSF54211">
    <property type="entry name" value="Ribosomal protein S5 domain 2-like"/>
    <property type="match status" value="1"/>
</dbReference>
<dbReference type="AlphaFoldDB" id="A0A1G2UKF3"/>
<evidence type="ECO:0000313" key="7">
    <source>
        <dbReference type="EMBL" id="OHB09857.1"/>
    </source>
</evidence>
<dbReference type="GO" id="GO:0004526">
    <property type="term" value="F:ribonuclease P activity"/>
    <property type="evidence" value="ECO:0007669"/>
    <property type="project" value="UniProtKB-UniRule"/>
</dbReference>
<organism evidence="7 8">
    <name type="scientific">Candidatus Zambryskibacteria bacterium RIFCSPLOWO2_02_FULL_44_12b</name>
    <dbReference type="NCBI Taxonomy" id="1802772"/>
    <lineage>
        <taxon>Bacteria</taxon>
        <taxon>Candidatus Zambryskiibacteriota</taxon>
    </lineage>
</organism>
<dbReference type="Gene3D" id="3.30.230.10">
    <property type="match status" value="1"/>
</dbReference>
<dbReference type="STRING" id="1802772.A3H60_00520"/>
<dbReference type="GO" id="GO:0042781">
    <property type="term" value="F:3'-tRNA processing endoribonuclease activity"/>
    <property type="evidence" value="ECO:0007669"/>
    <property type="project" value="TreeGrafter"/>
</dbReference>
<keyword evidence="3" id="KW-0255">Endonuclease</keyword>
<reference evidence="7 8" key="1">
    <citation type="journal article" date="2016" name="Nat. Commun.">
        <title>Thousands of microbial genomes shed light on interconnected biogeochemical processes in an aquifer system.</title>
        <authorList>
            <person name="Anantharaman K."/>
            <person name="Brown C.T."/>
            <person name="Hug L.A."/>
            <person name="Sharon I."/>
            <person name="Castelle C.J."/>
            <person name="Probst A.J."/>
            <person name="Thomas B.C."/>
            <person name="Singh A."/>
            <person name="Wilkins M.J."/>
            <person name="Karaoz U."/>
            <person name="Brodie E.L."/>
            <person name="Williams K.H."/>
            <person name="Hubbard S.S."/>
            <person name="Banfield J.F."/>
        </authorList>
    </citation>
    <scope>NUCLEOTIDE SEQUENCE [LARGE SCALE GENOMIC DNA]</scope>
</reference>
<keyword evidence="4" id="KW-0378">Hydrolase</keyword>
<dbReference type="Pfam" id="PF00825">
    <property type="entry name" value="Ribonuclease_P"/>
    <property type="match status" value="1"/>
</dbReference>
<comment type="caution">
    <text evidence="7">The sequence shown here is derived from an EMBL/GenBank/DDBJ whole genome shotgun (WGS) entry which is preliminary data.</text>
</comment>
<dbReference type="EC" id="3.1.26.5" evidence="6"/>
<keyword evidence="1" id="KW-0819">tRNA processing</keyword>
<dbReference type="InterPro" id="IPR014721">
    <property type="entry name" value="Ribsml_uS5_D2-typ_fold_subgr"/>
</dbReference>
<dbReference type="EMBL" id="MHWP01000026">
    <property type="protein sequence ID" value="OHB09857.1"/>
    <property type="molecule type" value="Genomic_DNA"/>
</dbReference>
<dbReference type="NCBIfam" id="TIGR00188">
    <property type="entry name" value="rnpA"/>
    <property type="match status" value="1"/>
</dbReference>
<keyword evidence="5" id="KW-0694">RNA-binding</keyword>
<evidence type="ECO:0000256" key="6">
    <source>
        <dbReference type="NCBIfam" id="TIGR00188"/>
    </source>
</evidence>
<evidence type="ECO:0000256" key="2">
    <source>
        <dbReference type="ARBA" id="ARBA00022722"/>
    </source>
</evidence>
<keyword evidence="2" id="KW-0540">Nuclease</keyword>
<proteinExistence type="predicted"/>
<dbReference type="GO" id="GO:0000049">
    <property type="term" value="F:tRNA binding"/>
    <property type="evidence" value="ECO:0007669"/>
    <property type="project" value="InterPro"/>
</dbReference>
<dbReference type="PANTHER" id="PTHR33992:SF1">
    <property type="entry name" value="RIBONUCLEASE P PROTEIN COMPONENT"/>
    <property type="match status" value="1"/>
</dbReference>
<accession>A0A1G2UKF3</accession>
<gene>
    <name evidence="7" type="ORF">A3H60_00520</name>
</gene>
<protein>
    <recommendedName>
        <fullName evidence="6">Ribonuclease P protein component</fullName>
        <ecNumber evidence="6">3.1.26.5</ecNumber>
    </recommendedName>
</protein>